<evidence type="ECO:0000313" key="3">
    <source>
        <dbReference type="Proteomes" id="UP000018208"/>
    </source>
</evidence>
<sequence>MDQNKYDYLRSQIMQGETNDIKLTGIRLLKGLLTPGGMQFLQEDPVFLKSLFMLLLVDAVNIRMEVISFLNQLTLLQNSNIFMIFSTEYEYIIQRLEINVFREQLNTFTHFEAFISLHYMIIHNLALQGEIFENVSQLLTSRIDKLLHPFNQPILFAVTALSFYFENCYEKALEFVKLPGKCQSFILDSMFEHSLKTNSILDIQLLVRLLEQTYFSNDLDKRDDNAALVIGKILVCQAIDKDCLNNFTNIQVIQSLVEGLKCGQITQLSRGILQILTTISCCSQGAYILGQIDQEYLFDRLQDSYEIVHNLIMLTDFRLKDQQIKAIQDLFMKEFGIKNYSKCKSIGVMVSCILEVQPSVRDEFSKIQDILIKFSDFSDY</sequence>
<dbReference type="VEuPathDB" id="GiardiaDB:SS50377_20894"/>
<reference evidence="2" key="2">
    <citation type="submission" date="2020-12" db="EMBL/GenBank/DDBJ databases">
        <title>New Spironucleus salmonicida genome in near-complete chromosomes.</title>
        <authorList>
            <person name="Xu F."/>
            <person name="Kurt Z."/>
            <person name="Jimenez-Gonzalez A."/>
            <person name="Astvaldsson A."/>
            <person name="Andersson J.O."/>
            <person name="Svard S.G."/>
        </authorList>
    </citation>
    <scope>NUCLEOTIDE SEQUENCE</scope>
    <source>
        <strain evidence="2">ATCC 50377</strain>
    </source>
</reference>
<organism evidence="1">
    <name type="scientific">Spironucleus salmonicida</name>
    <dbReference type="NCBI Taxonomy" id="348837"/>
    <lineage>
        <taxon>Eukaryota</taxon>
        <taxon>Metamonada</taxon>
        <taxon>Diplomonadida</taxon>
        <taxon>Hexamitidae</taxon>
        <taxon>Hexamitinae</taxon>
        <taxon>Spironucleus</taxon>
    </lineage>
</organism>
<accession>V6LS12</accession>
<reference evidence="1 2" key="1">
    <citation type="journal article" date="2014" name="PLoS Genet.">
        <title>The Genome of Spironucleus salmonicida Highlights a Fish Pathogen Adapted to Fluctuating Environments.</title>
        <authorList>
            <person name="Xu F."/>
            <person name="Jerlstrom-Hultqvist J."/>
            <person name="Einarsson E."/>
            <person name="Astvaldsson A."/>
            <person name="Svard S.G."/>
            <person name="Andersson J.O."/>
        </authorList>
    </citation>
    <scope>NUCLEOTIDE SEQUENCE</scope>
    <source>
        <strain evidence="2">ATCC 50377</strain>
    </source>
</reference>
<dbReference type="EMBL" id="KI546135">
    <property type="protein sequence ID" value="EST43569.1"/>
    <property type="molecule type" value="Genomic_DNA"/>
</dbReference>
<keyword evidence="3" id="KW-1185">Reference proteome</keyword>
<protein>
    <submittedName>
        <fullName evidence="1">Uncharacterized protein</fullName>
    </submittedName>
</protein>
<dbReference type="Proteomes" id="UP000018208">
    <property type="component" value="Unassembled WGS sequence"/>
</dbReference>
<dbReference type="EMBL" id="AUWU02000001">
    <property type="protein sequence ID" value="KAH0577540.1"/>
    <property type="molecule type" value="Genomic_DNA"/>
</dbReference>
<gene>
    <name evidence="1" type="ORF">SS50377_16609</name>
    <name evidence="2" type="ORF">SS50377_20894</name>
</gene>
<dbReference type="AlphaFoldDB" id="V6LS12"/>
<evidence type="ECO:0000313" key="2">
    <source>
        <dbReference type="EMBL" id="KAH0577540.1"/>
    </source>
</evidence>
<proteinExistence type="predicted"/>
<name>V6LS12_9EUKA</name>
<evidence type="ECO:0000313" key="1">
    <source>
        <dbReference type="EMBL" id="EST43569.1"/>
    </source>
</evidence>